<evidence type="ECO:0000313" key="1">
    <source>
        <dbReference type="EMBL" id="CAG5123140.1"/>
    </source>
</evidence>
<keyword evidence="2" id="KW-1185">Reference proteome</keyword>
<evidence type="ECO:0000313" key="2">
    <source>
        <dbReference type="Proteomes" id="UP000678393"/>
    </source>
</evidence>
<proteinExistence type="predicted"/>
<organism evidence="1 2">
    <name type="scientific">Candidula unifasciata</name>
    <dbReference type="NCBI Taxonomy" id="100452"/>
    <lineage>
        <taxon>Eukaryota</taxon>
        <taxon>Metazoa</taxon>
        <taxon>Spiralia</taxon>
        <taxon>Lophotrochozoa</taxon>
        <taxon>Mollusca</taxon>
        <taxon>Gastropoda</taxon>
        <taxon>Heterobranchia</taxon>
        <taxon>Euthyneura</taxon>
        <taxon>Panpulmonata</taxon>
        <taxon>Eupulmonata</taxon>
        <taxon>Stylommatophora</taxon>
        <taxon>Helicina</taxon>
        <taxon>Helicoidea</taxon>
        <taxon>Geomitridae</taxon>
        <taxon>Candidula</taxon>
    </lineage>
</organism>
<accession>A0A8S3Z6D1</accession>
<gene>
    <name evidence="1" type="ORF">CUNI_LOCUS8698</name>
</gene>
<dbReference type="AlphaFoldDB" id="A0A8S3Z6D1"/>
<sequence length="103" mass="11403">MGVTSAAAVCACLMTSPSPLNVRCKDHNQVPPYKSYKYILDAVVDCLHPNQISNFEYTLRFWLEYVAASFDLQDAKDKEDCVIEVGSPSSAESHLLPGHVVKQ</sequence>
<dbReference type="Proteomes" id="UP000678393">
    <property type="component" value="Unassembled WGS sequence"/>
</dbReference>
<comment type="caution">
    <text evidence="1">The sequence shown here is derived from an EMBL/GenBank/DDBJ whole genome shotgun (WGS) entry which is preliminary data.</text>
</comment>
<dbReference type="EMBL" id="CAJHNH020001452">
    <property type="protein sequence ID" value="CAG5123140.1"/>
    <property type="molecule type" value="Genomic_DNA"/>
</dbReference>
<name>A0A8S3Z6D1_9EUPU</name>
<protein>
    <submittedName>
        <fullName evidence="1">Uncharacterized protein</fullName>
    </submittedName>
</protein>
<feature type="non-terminal residue" evidence="1">
    <location>
        <position position="103"/>
    </location>
</feature>
<reference evidence="1" key="1">
    <citation type="submission" date="2021-04" db="EMBL/GenBank/DDBJ databases">
        <authorList>
            <consortium name="Molecular Ecology Group"/>
        </authorList>
    </citation>
    <scope>NUCLEOTIDE SEQUENCE</scope>
</reference>